<name>A0A6B3C864_9ACTN</name>
<dbReference type="AlphaFoldDB" id="A0A6B3C864"/>
<dbReference type="EMBL" id="JAAGLU010000084">
    <property type="protein sequence ID" value="NEC92616.1"/>
    <property type="molecule type" value="Genomic_DNA"/>
</dbReference>
<accession>A0A6B3C864</accession>
<reference evidence="1" key="1">
    <citation type="submission" date="2020-01" db="EMBL/GenBank/DDBJ databases">
        <title>Insect and environment-associated Actinomycetes.</title>
        <authorList>
            <person name="Currrie C."/>
            <person name="Chevrette M."/>
            <person name="Carlson C."/>
            <person name="Stubbendieck R."/>
            <person name="Wendt-Pienkowski E."/>
        </authorList>
    </citation>
    <scope>NUCLEOTIDE SEQUENCE</scope>
    <source>
        <strain evidence="1">SID12501</strain>
    </source>
</reference>
<comment type="caution">
    <text evidence="1">The sequence shown here is derived from an EMBL/GenBank/DDBJ whole genome shotgun (WGS) entry which is preliminary data.</text>
</comment>
<organism evidence="1">
    <name type="scientific">Streptomyces sp. SID12501</name>
    <dbReference type="NCBI Taxonomy" id="2706042"/>
    <lineage>
        <taxon>Bacteria</taxon>
        <taxon>Bacillati</taxon>
        <taxon>Actinomycetota</taxon>
        <taxon>Actinomycetes</taxon>
        <taxon>Kitasatosporales</taxon>
        <taxon>Streptomycetaceae</taxon>
        <taxon>Streptomyces</taxon>
    </lineage>
</organism>
<gene>
    <name evidence="1" type="ORF">G3I71_44285</name>
</gene>
<protein>
    <submittedName>
        <fullName evidence="1">Uncharacterized protein</fullName>
    </submittedName>
</protein>
<sequence>MDRGTRGMDRGTADREQRFVPNQVLIALRGERGWGRPRLAKALDSLCLSKGWGSPGLAALEKALYRIETGRVARPDDFYTRLLCEAYEKSAHELFGDLVAGSPVEGDSTCGLQSHKFIPIFVGPAAVAKIVDSQGMRSADTQWLECHRTEVSLSGARCDLYSWPFGVVMYHLVEDRPITQVAELAVWRRSSYEENMIWAQEELRRITGSADVNASYVLSLYWLDRSIWSGIQMETALRIMCMPRVLLERDDVRSDARDSLGHATLVEQALLREGFNHSEMVNFGVKGISHGFASWSGVVYHPVAPERGLPERDLVACQLAVQAIWAYCDHIRVQVEKGFDPDVPAEFGWRFLRGIRSRITTERATETFQHRAMREAIVETSGLARHLSQAVETLRECEGK</sequence>
<proteinExistence type="predicted"/>
<evidence type="ECO:0000313" key="1">
    <source>
        <dbReference type="EMBL" id="NEC92616.1"/>
    </source>
</evidence>